<dbReference type="AlphaFoldDB" id="A0A089LKZ5"/>
<evidence type="ECO:0000256" key="1">
    <source>
        <dbReference type="SAM" id="Phobius"/>
    </source>
</evidence>
<evidence type="ECO:0000313" key="2">
    <source>
        <dbReference type="EMBL" id="AIQ62226.1"/>
    </source>
</evidence>
<dbReference type="InterPro" id="IPR053170">
    <property type="entry name" value="Transcription_regulator"/>
</dbReference>
<sequence>MNANMYLFFHMFSHVIFGASIMWCCLPRQTWKDIVTTLSFGALCGILPDLFGGRATNPWSHSIFVPPFLALGVAFIAKRIYKTVSFKRVWGTCILAVLIGHLFLDYLGHEIPLLYPFDHVSLRMGAITLGDPIIWVPLLIGVTVGLCKKLKPRLPVFIAILWVILYLSFRITAMEIIYHKVEAQYPVSEKSHIIVEPNTHYEYSFFSRDWLEYRFKIISSHHLRGGYAGILGEKLGTTEWHTFFPTGREIQFIDGIEVPTVNANLFSLFVLEEWTEDGHSFVKGQANNKIYVYKEVRKNQWEEQVK</sequence>
<keyword evidence="3" id="KW-1185">Reference proteome</keyword>
<name>A0A089LKZ5_9BACL</name>
<feature type="transmembrane region" description="Helical" evidence="1">
    <location>
        <begin position="127"/>
        <end position="147"/>
    </location>
</feature>
<dbReference type="Pfam" id="PF04307">
    <property type="entry name" value="YdjM"/>
    <property type="match status" value="1"/>
</dbReference>
<dbReference type="HOGENOM" id="CLU_908648_0_0_9"/>
<organism evidence="2 3">
    <name type="scientific">Paenibacillus stellifer</name>
    <dbReference type="NCBI Taxonomy" id="169760"/>
    <lineage>
        <taxon>Bacteria</taxon>
        <taxon>Bacillati</taxon>
        <taxon>Bacillota</taxon>
        <taxon>Bacilli</taxon>
        <taxon>Bacillales</taxon>
        <taxon>Paenibacillaceae</taxon>
        <taxon>Paenibacillus</taxon>
    </lineage>
</organism>
<keyword evidence="1" id="KW-0472">Membrane</keyword>
<keyword evidence="1" id="KW-1133">Transmembrane helix</keyword>
<reference evidence="2 3" key="1">
    <citation type="submission" date="2014-08" db="EMBL/GenBank/DDBJ databases">
        <title>Comparative genomics of the Paenibacillus odorifer group.</title>
        <authorList>
            <person name="den Bakker H.C."/>
            <person name="Tsai Y.-C."/>
            <person name="Martin N."/>
            <person name="Korlach J."/>
            <person name="Wiedmann M."/>
        </authorList>
    </citation>
    <scope>NUCLEOTIDE SEQUENCE [LARGE SCALE GENOMIC DNA]</scope>
    <source>
        <strain evidence="2 3">DSM 14472</strain>
    </source>
</reference>
<feature type="transmembrane region" description="Helical" evidence="1">
    <location>
        <begin position="154"/>
        <end position="178"/>
    </location>
</feature>
<gene>
    <name evidence="2" type="ORF">PSTEL_02935</name>
</gene>
<feature type="transmembrane region" description="Helical" evidence="1">
    <location>
        <begin position="89"/>
        <end position="107"/>
    </location>
</feature>
<dbReference type="OrthoDB" id="2662618at2"/>
<feature type="transmembrane region" description="Helical" evidence="1">
    <location>
        <begin position="59"/>
        <end position="77"/>
    </location>
</feature>
<dbReference type="InterPro" id="IPR007404">
    <property type="entry name" value="YdjM-like"/>
</dbReference>
<feature type="transmembrane region" description="Helical" evidence="1">
    <location>
        <begin position="33"/>
        <end position="53"/>
    </location>
</feature>
<evidence type="ECO:0000313" key="3">
    <source>
        <dbReference type="Proteomes" id="UP000029507"/>
    </source>
</evidence>
<protein>
    <recommendedName>
        <fullName evidence="4">Hydrolase</fullName>
    </recommendedName>
</protein>
<accession>A0A089LKZ5</accession>
<dbReference type="EMBL" id="CP009286">
    <property type="protein sequence ID" value="AIQ62226.1"/>
    <property type="molecule type" value="Genomic_DNA"/>
</dbReference>
<proteinExistence type="predicted"/>
<dbReference type="PANTHER" id="PTHR40031:SF1">
    <property type="entry name" value="MEMBRANE-BOUND METAL-DEPENDENT HYDROLASE"/>
    <property type="match status" value="1"/>
</dbReference>
<dbReference type="Proteomes" id="UP000029507">
    <property type="component" value="Chromosome"/>
</dbReference>
<evidence type="ECO:0008006" key="4">
    <source>
        <dbReference type="Google" id="ProtNLM"/>
    </source>
</evidence>
<dbReference type="PANTHER" id="PTHR40031">
    <property type="entry name" value="HYPOTHETICAL MEMBRANE SPANNING PROTEIN"/>
    <property type="match status" value="1"/>
</dbReference>
<dbReference type="KEGG" id="pste:PSTEL_02935"/>
<keyword evidence="1" id="KW-0812">Transmembrane</keyword>
<feature type="transmembrane region" description="Helical" evidence="1">
    <location>
        <begin position="6"/>
        <end position="26"/>
    </location>
</feature>